<keyword evidence="4" id="KW-1185">Reference proteome</keyword>
<dbReference type="Proteomes" id="UP001160148">
    <property type="component" value="Unassembled WGS sequence"/>
</dbReference>
<gene>
    <name evidence="3" type="ORF">MEUPH1_LOCUS21465</name>
</gene>
<dbReference type="EMBL" id="CARXXK010000004">
    <property type="protein sequence ID" value="CAI6366937.1"/>
    <property type="molecule type" value="Genomic_DNA"/>
</dbReference>
<reference evidence="3 4" key="1">
    <citation type="submission" date="2023-01" db="EMBL/GenBank/DDBJ databases">
        <authorList>
            <person name="Whitehead M."/>
        </authorList>
    </citation>
    <scope>NUCLEOTIDE SEQUENCE [LARGE SCALE GENOMIC DNA]</scope>
</reference>
<accession>A0AAV0XFT2</accession>
<protein>
    <submittedName>
        <fullName evidence="3">Uncharacterized protein</fullName>
    </submittedName>
</protein>
<feature type="signal peptide" evidence="2">
    <location>
        <begin position="1"/>
        <end position="16"/>
    </location>
</feature>
<sequence>MFSITSFLALILPITAIPFNVGTALYSIDDVTSKTWTTEEVAILRSRILMDKLIPKNLVGGKSFLKYVQIIVNKFETISSEKARKVAMVTACDAIGAYLQGVMLPHVKDRYYNGHESYGVTNELFALERKIKFILDTDGRGWMTPENAGQQRTAVEAASKNDDEDNNNSIFEETENACAALLTNVVPSGEELITAVPVPAFDDDKNPGSLAFPFVVGKRLFSVDRPWLSADDHRPLLVRYYRLAVGCTSPAPEQFRVDMHRWLDSVVVPLLADRNRWFPVLAGATRVIRAAAKVTSVDVTAVGRPKRKVTANTKTGLTVANDDGGDDNVRRSCDDGTDGQVPNVNVSLAVILLSLLSTWLSFWAFGFERLQSQTVTYSRKPDVVFNL</sequence>
<name>A0AAV0XFT2_9HEMI</name>
<proteinExistence type="predicted"/>
<evidence type="ECO:0000313" key="4">
    <source>
        <dbReference type="Proteomes" id="UP001160148"/>
    </source>
</evidence>
<comment type="caution">
    <text evidence="3">The sequence shown here is derived from an EMBL/GenBank/DDBJ whole genome shotgun (WGS) entry which is preliminary data.</text>
</comment>
<evidence type="ECO:0000313" key="3">
    <source>
        <dbReference type="EMBL" id="CAI6366937.1"/>
    </source>
</evidence>
<evidence type="ECO:0000256" key="1">
    <source>
        <dbReference type="SAM" id="MobiDB-lite"/>
    </source>
</evidence>
<evidence type="ECO:0000256" key="2">
    <source>
        <dbReference type="SAM" id="SignalP"/>
    </source>
</evidence>
<feature type="region of interest" description="Disordered" evidence="1">
    <location>
        <begin position="145"/>
        <end position="168"/>
    </location>
</feature>
<keyword evidence="2" id="KW-0732">Signal</keyword>
<feature type="chain" id="PRO_5043404383" evidence="2">
    <location>
        <begin position="17"/>
        <end position="387"/>
    </location>
</feature>
<organism evidence="3 4">
    <name type="scientific">Macrosiphum euphorbiae</name>
    <name type="common">potato aphid</name>
    <dbReference type="NCBI Taxonomy" id="13131"/>
    <lineage>
        <taxon>Eukaryota</taxon>
        <taxon>Metazoa</taxon>
        <taxon>Ecdysozoa</taxon>
        <taxon>Arthropoda</taxon>
        <taxon>Hexapoda</taxon>
        <taxon>Insecta</taxon>
        <taxon>Pterygota</taxon>
        <taxon>Neoptera</taxon>
        <taxon>Paraneoptera</taxon>
        <taxon>Hemiptera</taxon>
        <taxon>Sternorrhyncha</taxon>
        <taxon>Aphidomorpha</taxon>
        <taxon>Aphidoidea</taxon>
        <taxon>Aphididae</taxon>
        <taxon>Macrosiphini</taxon>
        <taxon>Macrosiphum</taxon>
    </lineage>
</organism>
<dbReference type="AlphaFoldDB" id="A0AAV0XFT2"/>